<evidence type="ECO:0000313" key="1">
    <source>
        <dbReference type="EMBL" id="STX55609.1"/>
    </source>
</evidence>
<evidence type="ECO:0000313" key="2">
    <source>
        <dbReference type="Proteomes" id="UP000254968"/>
    </source>
</evidence>
<organism evidence="1 2">
    <name type="scientific">Legionella beliardensis</name>
    <dbReference type="NCBI Taxonomy" id="91822"/>
    <lineage>
        <taxon>Bacteria</taxon>
        <taxon>Pseudomonadati</taxon>
        <taxon>Pseudomonadota</taxon>
        <taxon>Gammaproteobacteria</taxon>
        <taxon>Legionellales</taxon>
        <taxon>Legionellaceae</taxon>
        <taxon>Legionella</taxon>
    </lineage>
</organism>
<dbReference type="Gene3D" id="3.40.50.300">
    <property type="entry name" value="P-loop containing nucleotide triphosphate hydrolases"/>
    <property type="match status" value="1"/>
</dbReference>
<accession>A0A378JTL1</accession>
<dbReference type="Proteomes" id="UP000254968">
    <property type="component" value="Unassembled WGS sequence"/>
</dbReference>
<reference evidence="1 2" key="1">
    <citation type="submission" date="2018-06" db="EMBL/GenBank/DDBJ databases">
        <authorList>
            <consortium name="Pathogen Informatics"/>
            <person name="Doyle S."/>
        </authorList>
    </citation>
    <scope>NUCLEOTIDE SEQUENCE [LARGE SCALE GENOMIC DNA]</scope>
    <source>
        <strain evidence="1 2">NCTC13315</strain>
    </source>
</reference>
<gene>
    <name evidence="1" type="ORF">NCTC13315_02980</name>
</gene>
<protein>
    <submittedName>
        <fullName evidence="1">Coiled-coil protein</fullName>
    </submittedName>
</protein>
<proteinExistence type="predicted"/>
<sequence length="588" mass="67385">MQSKFIPQWSIFSPKQSLGSHTQNLFFKRFHSTQLSRAWDNTKSPYQVDDILQGKVKLTQGTHFSIINPAYINRSLDEIKKLYAAMGTSNHHNYPYRRPRDLVVFNPSRTAWQQTGLVVATEIKVEDDAHYVDICNKLKKDVEYRISAENRSYQIKEKEIEASVYDAIRNCKLHSIALNKTSEHYLHLFQAIHSRQPTWPLKEIEAAAAKITIDDLLRESIRSQAYDHVIDIVSEQIEHQRLAPLEIIPEQDRQQIMLLLPQFSANQRLMQVMAGGPASGKSVTTKQFMAHIKQEYGLSLSDFSFISTDRFRLLLLNDESLGKDIVLRGLHTQDEARLMTEQAIQIIGKKVGLIKYAPNVFMETVNPVEEEILIGTSLGSKLRISVTAYPPEKAVEGNYKRYQERHERLPPVAAVLGGQKLVSSEAPKMLSKYQGKDIVMTLYNTYALIHDQNEKNAFIGAFHCREDLIILRDINEVLNFVKKSHLNPYAEGPESMYLNSEKLNNSALIAEFFAQYKDKEIIFVDPKANDVDYDNLTKNTYATFSPDSGLIIKNEAIFKRENQNPIIKEFFAFADNEVKLNIGHNKNF</sequence>
<dbReference type="EMBL" id="UGNV01000003">
    <property type="protein sequence ID" value="STX55609.1"/>
    <property type="molecule type" value="Genomic_DNA"/>
</dbReference>
<dbReference type="InterPro" id="IPR027417">
    <property type="entry name" value="P-loop_NTPase"/>
</dbReference>
<keyword evidence="2" id="KW-1185">Reference proteome</keyword>
<name>A0A378JTL1_9GAMM</name>
<dbReference type="AlphaFoldDB" id="A0A378JTL1"/>
<dbReference type="OrthoDB" id="5632107at2"/>
<dbReference type="RefSeq" id="WP_115304222.1">
    <property type="nucleotide sequence ID" value="NZ_CAAAHO010000009.1"/>
</dbReference>